<evidence type="ECO:0000256" key="2">
    <source>
        <dbReference type="ARBA" id="ARBA00032707"/>
    </source>
</evidence>
<dbReference type="KEGG" id="pur:AOC03_09150"/>
<feature type="domain" description="Phosphatidic acid phosphatase type 2/haloperoxidase" evidence="5">
    <location>
        <begin position="170"/>
        <end position="281"/>
    </location>
</feature>
<reference evidence="6 7" key="1">
    <citation type="submission" date="2015-09" db="EMBL/GenBank/DDBJ databases">
        <title>Complete genome of Psychrobacter urativorans R10.10B.</title>
        <authorList>
            <person name="See-Too W.S."/>
            <person name="Chan K.G."/>
        </authorList>
    </citation>
    <scope>NUCLEOTIDE SEQUENCE [LARGE SCALE GENOMIC DNA]</scope>
    <source>
        <strain evidence="6 7">R10.10B</strain>
    </source>
</reference>
<feature type="transmembrane region" description="Helical" evidence="4">
    <location>
        <begin position="270"/>
        <end position="288"/>
    </location>
</feature>
<keyword evidence="4" id="KW-0472">Membrane</keyword>
<dbReference type="PANTHER" id="PTHR14969">
    <property type="entry name" value="SPHINGOSINE-1-PHOSPHATE PHOSPHOHYDROLASE"/>
    <property type="match status" value="1"/>
</dbReference>
<feature type="transmembrane region" description="Helical" evidence="4">
    <location>
        <begin position="240"/>
        <end position="258"/>
    </location>
</feature>
<protein>
    <recommendedName>
        <fullName evidence="1">undecaprenyl-diphosphate phosphatase</fullName>
        <ecNumber evidence="1">3.6.1.27</ecNumber>
    </recommendedName>
    <alternativeName>
        <fullName evidence="2">Undecaprenyl pyrophosphate phosphatase</fullName>
    </alternativeName>
</protein>
<dbReference type="Gene3D" id="1.20.144.10">
    <property type="entry name" value="Phosphatidic acid phosphatase type 2/haloperoxidase"/>
    <property type="match status" value="1"/>
</dbReference>
<organism evidence="6 7">
    <name type="scientific">Psychrobacter urativorans</name>
    <dbReference type="NCBI Taxonomy" id="45610"/>
    <lineage>
        <taxon>Bacteria</taxon>
        <taxon>Pseudomonadati</taxon>
        <taxon>Pseudomonadota</taxon>
        <taxon>Gammaproteobacteria</taxon>
        <taxon>Moraxellales</taxon>
        <taxon>Moraxellaceae</taxon>
        <taxon>Psychrobacter</taxon>
    </lineage>
</organism>
<dbReference type="STRING" id="45610.AOC03_09150"/>
<accession>A0A0M4TDH2</accession>
<evidence type="ECO:0000256" key="3">
    <source>
        <dbReference type="ARBA" id="ARBA00047594"/>
    </source>
</evidence>
<feature type="transmembrane region" description="Helical" evidence="4">
    <location>
        <begin position="304"/>
        <end position="324"/>
    </location>
</feature>
<dbReference type="GO" id="GO:0050380">
    <property type="term" value="F:undecaprenyl-diphosphatase activity"/>
    <property type="evidence" value="ECO:0007669"/>
    <property type="project" value="UniProtKB-EC"/>
</dbReference>
<dbReference type="AlphaFoldDB" id="A0A0M4TDH2"/>
<comment type="catalytic activity">
    <reaction evidence="3">
        <text>di-trans,octa-cis-undecaprenyl diphosphate + H2O = di-trans,octa-cis-undecaprenyl phosphate + phosphate + H(+)</text>
        <dbReference type="Rhea" id="RHEA:28094"/>
        <dbReference type="ChEBI" id="CHEBI:15377"/>
        <dbReference type="ChEBI" id="CHEBI:15378"/>
        <dbReference type="ChEBI" id="CHEBI:43474"/>
        <dbReference type="ChEBI" id="CHEBI:58405"/>
        <dbReference type="ChEBI" id="CHEBI:60392"/>
        <dbReference type="EC" id="3.6.1.27"/>
    </reaction>
</comment>
<gene>
    <name evidence="6" type="ORF">AOC03_09150</name>
</gene>
<keyword evidence="4" id="KW-1133">Transmembrane helix</keyword>
<evidence type="ECO:0000259" key="5">
    <source>
        <dbReference type="SMART" id="SM00014"/>
    </source>
</evidence>
<dbReference type="InterPro" id="IPR000326">
    <property type="entry name" value="PAP2/HPO"/>
</dbReference>
<feature type="transmembrane region" description="Helical" evidence="4">
    <location>
        <begin position="211"/>
        <end position="228"/>
    </location>
</feature>
<dbReference type="EMBL" id="CP012678">
    <property type="protein sequence ID" value="ALF60182.1"/>
    <property type="molecule type" value="Genomic_DNA"/>
</dbReference>
<dbReference type="EC" id="3.6.1.27" evidence="1"/>
<proteinExistence type="predicted"/>
<dbReference type="SUPFAM" id="SSF48317">
    <property type="entry name" value="Acid phosphatase/Vanadium-dependent haloperoxidase"/>
    <property type="match status" value="1"/>
</dbReference>
<keyword evidence="7" id="KW-1185">Reference proteome</keyword>
<dbReference type="Pfam" id="PF01569">
    <property type="entry name" value="PAP2"/>
    <property type="match status" value="1"/>
</dbReference>
<sequence length="331" mass="38317">MMTLIQSNQQLFTLGLLLGFMIIFLWVLQYVIIHYGEKTLTQVMRNWIRFKQYFEKNKQFIRLKKSYPKTYHFLAQRFHVQHFYGLPLTLLFIVMAYIVSLFIGLVEDVVTSDSIVAMDYFVSHQMSMLRTSPIVDFFILITSFASTATTCLVVFLVCVICWTIRQRYLLIGLLVATLGSTVFTFLSKLLFHRARPADILLFEQTDSFPSGHATIAVALYGFIAYLAIRFSQNFIRQIRIFVITVFFSILVGLSRIVLNEHYLSDVLGGYLVGALWLTVAISVTEWLTARHKIKWQIQWSTSQIYMIWLSVAGVLIGTLIYANVYQFPLLL</sequence>
<dbReference type="Proteomes" id="UP000059847">
    <property type="component" value="Chromosome"/>
</dbReference>
<evidence type="ECO:0000313" key="7">
    <source>
        <dbReference type="Proteomes" id="UP000059847"/>
    </source>
</evidence>
<dbReference type="InterPro" id="IPR036938">
    <property type="entry name" value="PAP2/HPO_sf"/>
</dbReference>
<feature type="transmembrane region" description="Helical" evidence="4">
    <location>
        <begin position="12"/>
        <end position="35"/>
    </location>
</feature>
<evidence type="ECO:0000256" key="1">
    <source>
        <dbReference type="ARBA" id="ARBA00012374"/>
    </source>
</evidence>
<dbReference type="RefSeq" id="WP_062535310.1">
    <property type="nucleotide sequence ID" value="NZ_CP012678.1"/>
</dbReference>
<dbReference type="OrthoDB" id="9780918at2"/>
<feature type="transmembrane region" description="Helical" evidence="4">
    <location>
        <begin position="83"/>
        <end position="106"/>
    </location>
</feature>
<dbReference type="PANTHER" id="PTHR14969:SF13">
    <property type="entry name" value="AT30094P"/>
    <property type="match status" value="1"/>
</dbReference>
<evidence type="ECO:0000313" key="6">
    <source>
        <dbReference type="EMBL" id="ALF60182.1"/>
    </source>
</evidence>
<dbReference type="CDD" id="cd03392">
    <property type="entry name" value="PAP2_like_2"/>
    <property type="match status" value="1"/>
</dbReference>
<dbReference type="SMART" id="SM00014">
    <property type="entry name" value="acidPPc"/>
    <property type="match status" value="1"/>
</dbReference>
<feature type="transmembrane region" description="Helical" evidence="4">
    <location>
        <begin position="169"/>
        <end position="191"/>
    </location>
</feature>
<name>A0A0M4TDH2_9GAMM</name>
<evidence type="ECO:0000256" key="4">
    <source>
        <dbReference type="SAM" id="Phobius"/>
    </source>
</evidence>
<keyword evidence="4" id="KW-0812">Transmembrane</keyword>
<feature type="transmembrane region" description="Helical" evidence="4">
    <location>
        <begin position="137"/>
        <end position="162"/>
    </location>
</feature>